<evidence type="ECO:0000256" key="3">
    <source>
        <dbReference type="HAMAP-Rule" id="MF_02071"/>
    </source>
</evidence>
<feature type="region of interest" description="Disordered" evidence="5">
    <location>
        <begin position="359"/>
        <end position="384"/>
    </location>
</feature>
<protein>
    <recommendedName>
        <fullName evidence="3">Endolytic peptidoglycan transglycosylase RlpA</fullName>
        <ecNumber evidence="3">4.2.2.-</ecNumber>
    </recommendedName>
</protein>
<evidence type="ECO:0000313" key="8">
    <source>
        <dbReference type="Proteomes" id="UP001597308"/>
    </source>
</evidence>
<dbReference type="PANTHER" id="PTHR34183">
    <property type="entry name" value="ENDOLYTIC PEPTIDOGLYCAN TRANSGLYCOSYLASE RLPA"/>
    <property type="match status" value="1"/>
</dbReference>
<evidence type="ECO:0000256" key="4">
    <source>
        <dbReference type="RuleBase" id="RU003495"/>
    </source>
</evidence>
<evidence type="ECO:0000313" key="7">
    <source>
        <dbReference type="EMBL" id="MFD1701724.1"/>
    </source>
</evidence>
<keyword evidence="1 3" id="KW-0456">Lyase</keyword>
<dbReference type="SUPFAM" id="SSF50685">
    <property type="entry name" value="Barwin-like endoglucanases"/>
    <property type="match status" value="1"/>
</dbReference>
<dbReference type="InterPro" id="IPR034718">
    <property type="entry name" value="RlpA"/>
</dbReference>
<dbReference type="NCBIfam" id="TIGR00413">
    <property type="entry name" value="rlpA"/>
    <property type="match status" value="1"/>
</dbReference>
<feature type="domain" description="RlpA-like protein double-psi beta-barrel" evidence="6">
    <location>
        <begin position="109"/>
        <end position="198"/>
    </location>
</feature>
<dbReference type="InterPro" id="IPR036908">
    <property type="entry name" value="RlpA-like_sf"/>
</dbReference>
<evidence type="ECO:0000256" key="2">
    <source>
        <dbReference type="ARBA" id="ARBA00023316"/>
    </source>
</evidence>
<dbReference type="RefSeq" id="WP_378796404.1">
    <property type="nucleotide sequence ID" value="NZ_JBHUER010000001.1"/>
</dbReference>
<dbReference type="EC" id="4.2.2.-" evidence="3"/>
<evidence type="ECO:0000256" key="1">
    <source>
        <dbReference type="ARBA" id="ARBA00023239"/>
    </source>
</evidence>
<feature type="region of interest" description="Disordered" evidence="5">
    <location>
        <begin position="315"/>
        <end position="346"/>
    </location>
</feature>
<evidence type="ECO:0000259" key="6">
    <source>
        <dbReference type="Pfam" id="PF03330"/>
    </source>
</evidence>
<comment type="function">
    <text evidence="3">Lytic transglycosylase with a strong preference for naked glycan strands that lack stem peptides.</text>
</comment>
<name>A0ABW4K3A5_9HYPH</name>
<accession>A0ABW4K3A5</accession>
<dbReference type="InterPro" id="IPR009009">
    <property type="entry name" value="RlpA-like_DPBB"/>
</dbReference>
<feature type="compositionally biased region" description="Low complexity" evidence="5">
    <location>
        <begin position="359"/>
        <end position="373"/>
    </location>
</feature>
<dbReference type="Proteomes" id="UP001597308">
    <property type="component" value="Unassembled WGS sequence"/>
</dbReference>
<reference evidence="8" key="1">
    <citation type="journal article" date="2019" name="Int. J. Syst. Evol. Microbiol.">
        <title>The Global Catalogue of Microorganisms (GCM) 10K type strain sequencing project: providing services to taxonomists for standard genome sequencing and annotation.</title>
        <authorList>
            <consortium name="The Broad Institute Genomics Platform"/>
            <consortium name="The Broad Institute Genome Sequencing Center for Infectious Disease"/>
            <person name="Wu L."/>
            <person name="Ma J."/>
        </authorList>
    </citation>
    <scope>NUCLEOTIDE SEQUENCE [LARGE SCALE GENOMIC DNA]</scope>
    <source>
        <strain evidence="8">KCTC 23707</strain>
    </source>
</reference>
<comment type="caution">
    <text evidence="7">The sequence shown here is derived from an EMBL/GenBank/DDBJ whole genome shotgun (WGS) entry which is preliminary data.</text>
</comment>
<keyword evidence="8" id="KW-1185">Reference proteome</keyword>
<comment type="similarity">
    <text evidence="3 4">Belongs to the RlpA family.</text>
</comment>
<evidence type="ECO:0000256" key="5">
    <source>
        <dbReference type="SAM" id="MobiDB-lite"/>
    </source>
</evidence>
<gene>
    <name evidence="3" type="primary">rlpA</name>
    <name evidence="7" type="ORF">ACFSCV_01790</name>
</gene>
<dbReference type="Pfam" id="PF03330">
    <property type="entry name" value="DPBB_1"/>
    <property type="match status" value="1"/>
</dbReference>
<sequence>MTDAATTEPIQRRRAFRPFPSRSDIAFSRFALGRVAAASVAALACGLIAGCSAQTGRPVAAATSAPAASVAAAEAPQQDAVKTAAAQPAQVRAAGGRAVAASASRRTNAVGLASWYGSRFHGRRTANGETYDMRALTAAHPSLPLPSYVRVTNVSNGRSLVVRVNDRGPFHRGRIIDVSSRAADVLGFKTSGVGNVKVDYVGPASTSGSEDLKLLATYQEFGRPAAPEGVQMASLKPVRDADLVNGAGAAPTVVAAAQPVRVQTNAPAAAAAATPVRPEPPQAPVVAYAAQPAAKPSALGAPLAQAARVAAAPAEAPAPKAQAPRVQTPPQIALKPSMPPAPAKRVVQPAEPVLASVAPAIGAEEEPAAPAAVEPERRRAGGSEVSARIAASFEGFDSFAKPQDGGAAFSSLR</sequence>
<dbReference type="CDD" id="cd22268">
    <property type="entry name" value="DPBB_RlpA-like"/>
    <property type="match status" value="1"/>
</dbReference>
<dbReference type="EMBL" id="JBHUER010000001">
    <property type="protein sequence ID" value="MFD1701724.1"/>
    <property type="molecule type" value="Genomic_DNA"/>
</dbReference>
<dbReference type="PANTHER" id="PTHR34183:SF1">
    <property type="entry name" value="ENDOLYTIC PEPTIDOGLYCAN TRANSGLYCOSYLASE RLPA"/>
    <property type="match status" value="1"/>
</dbReference>
<dbReference type="InterPro" id="IPR012997">
    <property type="entry name" value="RplA"/>
</dbReference>
<organism evidence="7 8">
    <name type="scientific">Methylopila henanensis</name>
    <dbReference type="NCBI Taxonomy" id="873516"/>
    <lineage>
        <taxon>Bacteria</taxon>
        <taxon>Pseudomonadati</taxon>
        <taxon>Pseudomonadota</taxon>
        <taxon>Alphaproteobacteria</taxon>
        <taxon>Hyphomicrobiales</taxon>
        <taxon>Methylopilaceae</taxon>
        <taxon>Methylopila</taxon>
    </lineage>
</organism>
<dbReference type="HAMAP" id="MF_02071">
    <property type="entry name" value="RlpA"/>
    <property type="match status" value="1"/>
</dbReference>
<dbReference type="Gene3D" id="2.40.40.10">
    <property type="entry name" value="RlpA-like domain"/>
    <property type="match status" value="1"/>
</dbReference>
<keyword evidence="2 3" id="KW-0961">Cell wall biogenesis/degradation</keyword>
<feature type="compositionally biased region" description="Low complexity" evidence="5">
    <location>
        <begin position="315"/>
        <end position="324"/>
    </location>
</feature>
<proteinExistence type="inferred from homology"/>